<dbReference type="PROSITE" id="PS00022">
    <property type="entry name" value="EGF_1"/>
    <property type="match status" value="1"/>
</dbReference>
<organism evidence="4 5">
    <name type="scientific">Tieghemostelium lacteum</name>
    <name type="common">Slime mold</name>
    <name type="synonym">Dictyostelium lacteum</name>
    <dbReference type="NCBI Taxonomy" id="361077"/>
    <lineage>
        <taxon>Eukaryota</taxon>
        <taxon>Amoebozoa</taxon>
        <taxon>Evosea</taxon>
        <taxon>Eumycetozoa</taxon>
        <taxon>Dictyostelia</taxon>
        <taxon>Dictyosteliales</taxon>
        <taxon>Raperosteliaceae</taxon>
        <taxon>Tieghemostelium</taxon>
    </lineage>
</organism>
<evidence type="ECO:0000256" key="2">
    <source>
        <dbReference type="SAM" id="Phobius"/>
    </source>
</evidence>
<reference evidence="4 5" key="1">
    <citation type="submission" date="2015-12" db="EMBL/GenBank/DDBJ databases">
        <title>Dictyostelia acquired genes for synthesis and detection of signals that induce cell-type specialization by lateral gene transfer from prokaryotes.</title>
        <authorList>
            <person name="Gloeckner G."/>
            <person name="Schaap P."/>
        </authorList>
    </citation>
    <scope>NUCLEOTIDE SEQUENCE [LARGE SCALE GENOMIC DNA]</scope>
    <source>
        <strain evidence="4 5">TK</strain>
    </source>
</reference>
<feature type="transmembrane region" description="Helical" evidence="2">
    <location>
        <begin position="1326"/>
        <end position="1349"/>
    </location>
</feature>
<proteinExistence type="predicted"/>
<dbReference type="OMA" id="NSIENTH"/>
<name>A0A151Z8T9_TIELA</name>
<feature type="domain" description="EGF-like" evidence="3">
    <location>
        <begin position="1024"/>
        <end position="1062"/>
    </location>
</feature>
<dbReference type="Pfam" id="PF22933">
    <property type="entry name" value="ComC_SSD"/>
    <property type="match status" value="1"/>
</dbReference>
<dbReference type="InterPro" id="IPR054484">
    <property type="entry name" value="ComC_SSD"/>
</dbReference>
<dbReference type="OrthoDB" id="21427at2759"/>
<dbReference type="FunCoup" id="A0A151Z8T9">
    <property type="interactions" value="170"/>
</dbReference>
<dbReference type="PANTHER" id="PTHR31378:SF29">
    <property type="entry name" value="EGF-LIKE DOMAIN-CONTAINING PROTEIN-RELATED"/>
    <property type="match status" value="1"/>
</dbReference>
<keyword evidence="5" id="KW-1185">Reference proteome</keyword>
<evidence type="ECO:0000313" key="5">
    <source>
        <dbReference type="Proteomes" id="UP000076078"/>
    </source>
</evidence>
<comment type="caution">
    <text evidence="1">Lacks conserved residue(s) required for the propagation of feature annotation.</text>
</comment>
<keyword evidence="2" id="KW-0812">Transmembrane</keyword>
<protein>
    <recommendedName>
        <fullName evidence="3">EGF-like domain-containing protein</fullName>
    </recommendedName>
</protein>
<keyword evidence="1" id="KW-0245">EGF-like domain</keyword>
<keyword evidence="2" id="KW-1133">Transmembrane helix</keyword>
<dbReference type="InterPro" id="IPR000742">
    <property type="entry name" value="EGF"/>
</dbReference>
<evidence type="ECO:0000259" key="3">
    <source>
        <dbReference type="PROSITE" id="PS50026"/>
    </source>
</evidence>
<keyword evidence="1" id="KW-1015">Disulfide bond</keyword>
<sequence length="1370" mass="152634">MNRHNNISYKPSILIVLFLFLTINLNLFVNGQTLPSFVDSMSIPKITMDNTGACLAIFDLLVTSDYQGVSNYSSGVIYPPKPISSKSLVSIQLNLPIGAILSFNLLDTLSNPYNLEFPQYKCYIVTQLQVTNPYTTIYSYNNKLFKSYQMKPAIRYNSINLGFPVIQSSTNSPLSLDTLAMPYDNVVILNMQYKYPFNVASSNNQVELKSTINFNALTTLFSTDLENSVGQPSFEVGSYNDYPGVKMFSLAVNNMVTKSRVIAYVSEEDGPLQFYPVLGNNQTVIMIGHYLGIEESSPQGPFNVNIVSMGSVAPPLLSITYSLPAKTTKPDPGSAQLTVVNTYSLSFGTITSTIVNQGLSLLTTPFFTQFNPMNSFPYGALSGKYTSINYMINLPLSKFAKSGFLNAKLGTITLVKPNPNYSVDTTAPQLYDFEFIPLEDPTTILVRTRVSDDISGVKVIIAGTTKILDVGDLVDGDSLNGVYEKIFNFMAYRIATQNQAIIVFDNAVNGLSIFPNTMFTWPQVFFDLASINIFYFDKQNSDISVNGTWNALYFSYNNPDITRKFGFKLISTYEIALQFSDDVGTMDTRPYDIASWDESVELFKVDFYIPPRLFSGNLDYIFQVDGEDYDTSTFSTLVGPNATLTVYSSNADEMPPIVNNITTSGDLIILENDIVFFVFNITEDYNDIESINITIASELDPVGYRNEFKFGTNTKQVSVSVNFTILSSVCVPQTFYIKELSTRDSSGHYANSNIHIQSIIPNMYTPAIFNPLYKFSDYLTSQLVRVTCSSPSTDTLGPTIMDFKLSTNELDVSSMNRSVTVTFEVVDLSGISTRHVPIIYLETYQASYVSAQFPAKLVRPISNISLARYSTDISVPYMFGYPFGIGVSVYGLYDLALNLQGLPFGLLQQSNYNAIIKTVNTYNGPIIESSYPFNANGGTFAIYGRKFGIDPTQVIVSIVDNYVTRNYTQSAFEQFSGIYIRFPIPKPVAQYFEVRVIVNSTVSNTYLVGTYTPPTLPPTSTPVNPPKCPGSPSECSGNGNCIVNEQKASCQCTKPWVGDDCSYKIFIVPQPSVDPNEPNSTIDFTPPATNSQEPSEEVIFYTSLVSILSIREIQIDQTVLHDYTFKEWMYKDISTNQSKIYQYLTNITHEVYKSNTLVNVSIEWFDDYTNISFADQIIEMTPSSLKYRIELSPYQFEKSTNTMDIRFLVSLSSNGSDESCSLQKQGDVFENDFVSLELDNHSFYGRFIKRAVVDGRNRLISNTIESLSQENSESSAIVSIHIPNFEDSAILDPDFSILINHDPITSDTDGSFCKSKENSGLSKTKIAGIVIGCVAFAVITSATTAYIIYKKKQQKNLIKKLNLKMNALDK</sequence>
<dbReference type="EMBL" id="LODT01000037">
    <property type="protein sequence ID" value="KYQ90369.1"/>
    <property type="molecule type" value="Genomic_DNA"/>
</dbReference>
<accession>A0A151Z8T9</accession>
<evidence type="ECO:0000256" key="1">
    <source>
        <dbReference type="PROSITE-ProRule" id="PRU00076"/>
    </source>
</evidence>
<dbReference type="PROSITE" id="PS01186">
    <property type="entry name" value="EGF_2"/>
    <property type="match status" value="1"/>
</dbReference>
<comment type="caution">
    <text evidence="4">The sequence shown here is derived from an EMBL/GenBank/DDBJ whole genome shotgun (WGS) entry which is preliminary data.</text>
</comment>
<feature type="disulfide bond" evidence="1">
    <location>
        <begin position="1052"/>
        <end position="1061"/>
    </location>
</feature>
<dbReference type="InterPro" id="IPR056645">
    <property type="entry name" value="DUF7743"/>
</dbReference>
<dbReference type="InParanoid" id="A0A151Z8T9"/>
<dbReference type="Pfam" id="PF23033">
    <property type="entry name" value="DUF7034"/>
    <property type="match status" value="1"/>
</dbReference>
<dbReference type="Proteomes" id="UP000076078">
    <property type="component" value="Unassembled WGS sequence"/>
</dbReference>
<dbReference type="PROSITE" id="PS50026">
    <property type="entry name" value="EGF_3"/>
    <property type="match status" value="1"/>
</dbReference>
<dbReference type="Pfam" id="PF24893">
    <property type="entry name" value="DUF7743"/>
    <property type="match status" value="1"/>
</dbReference>
<dbReference type="PANTHER" id="PTHR31378">
    <property type="entry name" value="EGF-LIKE DOMAIN-CONTAINING PROTEIN-RELATED-RELATED"/>
    <property type="match status" value="1"/>
</dbReference>
<dbReference type="InterPro" id="IPR055463">
    <property type="entry name" value="DUF7035"/>
</dbReference>
<evidence type="ECO:0000313" key="4">
    <source>
        <dbReference type="EMBL" id="KYQ90369.1"/>
    </source>
</evidence>
<dbReference type="Pfam" id="PF23034">
    <property type="entry name" value="DUF7035"/>
    <property type="match status" value="1"/>
</dbReference>
<dbReference type="InterPro" id="IPR055462">
    <property type="entry name" value="DUF7034"/>
</dbReference>
<gene>
    <name evidence="4" type="ORF">DLAC_08985</name>
</gene>
<keyword evidence="2" id="KW-0472">Membrane</keyword>